<evidence type="ECO:0000313" key="4">
    <source>
        <dbReference type="Proteomes" id="UP000195137"/>
    </source>
</evidence>
<dbReference type="OrthoDB" id="132546at2157"/>
<dbReference type="InterPro" id="IPR028098">
    <property type="entry name" value="Glyco_trans_4-like_N"/>
</dbReference>
<evidence type="ECO:0000259" key="1">
    <source>
        <dbReference type="Pfam" id="PF00534"/>
    </source>
</evidence>
<comment type="caution">
    <text evidence="3">The sequence shown here is derived from an EMBL/GenBank/DDBJ whole genome shotgun (WGS) entry which is preliminary data.</text>
</comment>
<feature type="domain" description="Glycosyltransferase subfamily 4-like N-terminal" evidence="2">
    <location>
        <begin position="15"/>
        <end position="182"/>
    </location>
</feature>
<dbReference type="SUPFAM" id="SSF53756">
    <property type="entry name" value="UDP-Glycosyltransferase/glycogen phosphorylase"/>
    <property type="match status" value="1"/>
</dbReference>
<dbReference type="Gene3D" id="3.40.50.2000">
    <property type="entry name" value="Glycogen Phosphorylase B"/>
    <property type="match status" value="2"/>
</dbReference>
<gene>
    <name evidence="3" type="ORF">AMET1_0918</name>
</gene>
<organism evidence="3 4">
    <name type="scientific">Methanonatronarchaeum thermophilum</name>
    <dbReference type="NCBI Taxonomy" id="1927129"/>
    <lineage>
        <taxon>Archaea</taxon>
        <taxon>Methanobacteriati</taxon>
        <taxon>Methanobacteriota</taxon>
        <taxon>Methanonatronarchaeia</taxon>
        <taxon>Methanonatronarchaeales</taxon>
        <taxon>Methanonatronarchaeaceae</taxon>
        <taxon>Methanonatronarchaeum</taxon>
    </lineage>
</organism>
<keyword evidence="3" id="KW-0808">Transferase</keyword>
<accession>A0A1Y3GGD4</accession>
<reference evidence="3 4" key="1">
    <citation type="submission" date="2016-12" db="EMBL/GenBank/DDBJ databases">
        <title>Discovery of methanogenic haloarchaea.</title>
        <authorList>
            <person name="Sorokin D.Y."/>
            <person name="Makarova K.S."/>
            <person name="Abbas B."/>
            <person name="Ferrer M."/>
            <person name="Golyshin P.N."/>
        </authorList>
    </citation>
    <scope>NUCLEOTIDE SEQUENCE [LARGE SCALE GENOMIC DNA]</scope>
    <source>
        <strain evidence="3">AMET1</strain>
    </source>
</reference>
<evidence type="ECO:0000313" key="3">
    <source>
        <dbReference type="EMBL" id="OUJ19264.1"/>
    </source>
</evidence>
<sequence>MKIAYITDVMYPWVIGGAEKRTWEIASRLTDKHDIHIITMKWWDGPKTKTKNDVTLHGICKPKKLYTNNRRSIKQALYFATHLLKIDTNYDIIDINQFPYFPALTTYLKTRLKNTKTVITWHEVWNEYWLEYLGWPGHIGKTIEKITTKTPNQIIAVSKTTQNKLKQHGVNSTYIPNGININQINKIKPNKKGYDALYVGRLIEHKNIDTLIKAVDNTNITLGIIGTGPQQQKLKKQTQKTNAEIEFLGNIEYKKLISIMKASKTHILPSSREGFGITVIEAMASGTPTITVNEPNNAAKHLITPKTGTITQLNPKKLQQTIKKTIQNPPNPKQTKKQAQKYSWKNITKKTNKLYKTTKNK</sequence>
<dbReference type="CDD" id="cd03801">
    <property type="entry name" value="GT4_PimA-like"/>
    <property type="match status" value="1"/>
</dbReference>
<dbReference type="RefSeq" id="WP_086637288.1">
    <property type="nucleotide sequence ID" value="NZ_MRZU01000003.1"/>
</dbReference>
<protein>
    <submittedName>
        <fullName evidence="3">Glycosyltransferase, AglL family</fullName>
    </submittedName>
</protein>
<dbReference type="PANTHER" id="PTHR45947:SF3">
    <property type="entry name" value="SULFOQUINOVOSYL TRANSFERASE SQD2"/>
    <property type="match status" value="1"/>
</dbReference>
<dbReference type="InterPro" id="IPR050194">
    <property type="entry name" value="Glycosyltransferase_grp1"/>
</dbReference>
<keyword evidence="4" id="KW-1185">Reference proteome</keyword>
<evidence type="ECO:0000259" key="2">
    <source>
        <dbReference type="Pfam" id="PF13439"/>
    </source>
</evidence>
<dbReference type="Pfam" id="PF13439">
    <property type="entry name" value="Glyco_transf_4"/>
    <property type="match status" value="1"/>
</dbReference>
<dbReference type="AlphaFoldDB" id="A0A1Y3GGD4"/>
<dbReference type="Pfam" id="PF00534">
    <property type="entry name" value="Glycos_transf_1"/>
    <property type="match status" value="1"/>
</dbReference>
<feature type="domain" description="Glycosyl transferase family 1" evidence="1">
    <location>
        <begin position="183"/>
        <end position="341"/>
    </location>
</feature>
<name>A0A1Y3GGD4_9EURY</name>
<dbReference type="EMBL" id="MRZU01000003">
    <property type="protein sequence ID" value="OUJ19264.1"/>
    <property type="molecule type" value="Genomic_DNA"/>
</dbReference>
<proteinExistence type="predicted"/>
<dbReference type="InterPro" id="IPR001296">
    <property type="entry name" value="Glyco_trans_1"/>
</dbReference>
<dbReference type="GO" id="GO:0016757">
    <property type="term" value="F:glycosyltransferase activity"/>
    <property type="evidence" value="ECO:0007669"/>
    <property type="project" value="InterPro"/>
</dbReference>
<dbReference type="PANTHER" id="PTHR45947">
    <property type="entry name" value="SULFOQUINOVOSYL TRANSFERASE SQD2"/>
    <property type="match status" value="1"/>
</dbReference>
<dbReference type="Proteomes" id="UP000195137">
    <property type="component" value="Unassembled WGS sequence"/>
</dbReference>